<organism evidence="2 3">
    <name type="scientific">Rhypophila decipiens</name>
    <dbReference type="NCBI Taxonomy" id="261697"/>
    <lineage>
        <taxon>Eukaryota</taxon>
        <taxon>Fungi</taxon>
        <taxon>Dikarya</taxon>
        <taxon>Ascomycota</taxon>
        <taxon>Pezizomycotina</taxon>
        <taxon>Sordariomycetes</taxon>
        <taxon>Sordariomycetidae</taxon>
        <taxon>Sordariales</taxon>
        <taxon>Naviculisporaceae</taxon>
        <taxon>Rhypophila</taxon>
    </lineage>
</organism>
<feature type="transmembrane region" description="Helical" evidence="1">
    <location>
        <begin position="243"/>
        <end position="263"/>
    </location>
</feature>
<dbReference type="PANTHER" id="PTHR28009">
    <property type="entry name" value="PHEROMONE ALPHA FACTOR RECEPTOR"/>
    <property type="match status" value="1"/>
</dbReference>
<sequence>MVSSTNMSVPFDPTQQNITLLGPDQSPITIPITAIDEAYYSSFAQAINFGVQLGATIIMWIIMLVMTPRKRFKVAPTIVNFAALTFTLIRMVVLCLYYVSTWQHLYTVFGPGDYAHVPARDYRLSVVATFFSVPVTILVEMALIVQAWSMLRLWPAAWKLMTAILSLGLVSTTIGFNMAVTITQIKYIVSNGQIYEWLQYAYVCLLTSTICWFAFLFIARLVLHQWETRRILPQLEGISAMDALILTNAILMIIPVIFVALQFVSTVDFLAFTLAQTSVVIVLPLGSLVAQRLSNPSAFSHETTQQSGSHLTLNISASGTSAGVMADANGGRGGSVASRRPLLVPTSSTATTAAAAGSGNRHLGVTSDARFERRGSGHDSAYDKELASIDHLDVEHGGFALGAVRVDRRIESSEERIGGAESS</sequence>
<gene>
    <name evidence="2" type="ORF">QBC37DRAFT_283428</name>
</gene>
<reference evidence="2" key="1">
    <citation type="journal article" date="2023" name="Mol. Phylogenet. Evol.">
        <title>Genome-scale phylogeny and comparative genomics of the fungal order Sordariales.</title>
        <authorList>
            <person name="Hensen N."/>
            <person name="Bonometti L."/>
            <person name="Westerberg I."/>
            <person name="Brannstrom I.O."/>
            <person name="Guillou S."/>
            <person name="Cros-Aarteil S."/>
            <person name="Calhoun S."/>
            <person name="Haridas S."/>
            <person name="Kuo A."/>
            <person name="Mondo S."/>
            <person name="Pangilinan J."/>
            <person name="Riley R."/>
            <person name="LaButti K."/>
            <person name="Andreopoulos B."/>
            <person name="Lipzen A."/>
            <person name="Chen C."/>
            <person name="Yan M."/>
            <person name="Daum C."/>
            <person name="Ng V."/>
            <person name="Clum A."/>
            <person name="Steindorff A."/>
            <person name="Ohm R.A."/>
            <person name="Martin F."/>
            <person name="Silar P."/>
            <person name="Natvig D.O."/>
            <person name="Lalanne C."/>
            <person name="Gautier V."/>
            <person name="Ament-Velasquez S.L."/>
            <person name="Kruys A."/>
            <person name="Hutchinson M.I."/>
            <person name="Powell A.J."/>
            <person name="Barry K."/>
            <person name="Miller A.N."/>
            <person name="Grigoriev I.V."/>
            <person name="Debuchy R."/>
            <person name="Gladieux P."/>
            <person name="Hiltunen Thoren M."/>
            <person name="Johannesson H."/>
        </authorList>
    </citation>
    <scope>NUCLEOTIDE SEQUENCE</scope>
    <source>
        <strain evidence="2">PSN293</strain>
    </source>
</reference>
<keyword evidence="1" id="KW-0472">Membrane</keyword>
<feature type="transmembrane region" description="Helical" evidence="1">
    <location>
        <begin position="160"/>
        <end position="180"/>
    </location>
</feature>
<evidence type="ECO:0000313" key="3">
    <source>
        <dbReference type="Proteomes" id="UP001301769"/>
    </source>
</evidence>
<dbReference type="GO" id="GO:0000750">
    <property type="term" value="P:pheromone-dependent signal transduction involved in conjugation with cellular fusion"/>
    <property type="evidence" value="ECO:0007669"/>
    <property type="project" value="TreeGrafter"/>
</dbReference>
<comment type="caution">
    <text evidence="2">The sequence shown here is derived from an EMBL/GenBank/DDBJ whole genome shotgun (WGS) entry which is preliminary data.</text>
</comment>
<reference evidence="2" key="2">
    <citation type="submission" date="2023-05" db="EMBL/GenBank/DDBJ databases">
        <authorList>
            <consortium name="Lawrence Berkeley National Laboratory"/>
            <person name="Steindorff A."/>
            <person name="Hensen N."/>
            <person name="Bonometti L."/>
            <person name="Westerberg I."/>
            <person name="Brannstrom I.O."/>
            <person name="Guillou S."/>
            <person name="Cros-Aarteil S."/>
            <person name="Calhoun S."/>
            <person name="Haridas S."/>
            <person name="Kuo A."/>
            <person name="Mondo S."/>
            <person name="Pangilinan J."/>
            <person name="Riley R."/>
            <person name="Labutti K."/>
            <person name="Andreopoulos B."/>
            <person name="Lipzen A."/>
            <person name="Chen C."/>
            <person name="Yanf M."/>
            <person name="Daum C."/>
            <person name="Ng V."/>
            <person name="Clum A."/>
            <person name="Ohm R."/>
            <person name="Martin F."/>
            <person name="Silar P."/>
            <person name="Natvig D."/>
            <person name="Lalanne C."/>
            <person name="Gautier V."/>
            <person name="Ament-Velasquez S.L."/>
            <person name="Kruys A."/>
            <person name="Hutchinson M.I."/>
            <person name="Powell A.J."/>
            <person name="Barry K."/>
            <person name="Miller A.N."/>
            <person name="Grigoriev I.V."/>
            <person name="Debuchy R."/>
            <person name="Gladieux P."/>
            <person name="Thoren M.H."/>
            <person name="Johannesson H."/>
        </authorList>
    </citation>
    <scope>NUCLEOTIDE SEQUENCE</scope>
    <source>
        <strain evidence="2">PSN293</strain>
    </source>
</reference>
<protein>
    <submittedName>
        <fullName evidence="2">Fungal pheromone mating factor STE2 GPCR-domain-containing protein</fullName>
    </submittedName>
</protein>
<keyword evidence="1" id="KW-1133">Transmembrane helix</keyword>
<dbReference type="Proteomes" id="UP001301769">
    <property type="component" value="Unassembled WGS sequence"/>
</dbReference>
<feature type="transmembrane region" description="Helical" evidence="1">
    <location>
        <begin position="200"/>
        <end position="223"/>
    </location>
</feature>
<dbReference type="InterPro" id="IPR000366">
    <property type="entry name" value="GPCR_STE2"/>
</dbReference>
<feature type="transmembrane region" description="Helical" evidence="1">
    <location>
        <begin position="46"/>
        <end position="66"/>
    </location>
</feature>
<dbReference type="GO" id="GO:0038038">
    <property type="term" value="C:G protein-coupled receptor homodimeric complex"/>
    <property type="evidence" value="ECO:0007669"/>
    <property type="project" value="TreeGrafter"/>
</dbReference>
<evidence type="ECO:0000313" key="2">
    <source>
        <dbReference type="EMBL" id="KAK4214570.1"/>
    </source>
</evidence>
<dbReference type="CDD" id="cd14939">
    <property type="entry name" value="7tmD_STE2"/>
    <property type="match status" value="1"/>
</dbReference>
<dbReference type="GO" id="GO:0004932">
    <property type="term" value="F:mating-type factor pheromone receptor activity"/>
    <property type="evidence" value="ECO:0007669"/>
    <property type="project" value="InterPro"/>
</dbReference>
<feature type="transmembrane region" description="Helical" evidence="1">
    <location>
        <begin position="78"/>
        <end position="99"/>
    </location>
</feature>
<name>A0AAN7BB55_9PEZI</name>
<keyword evidence="1" id="KW-0812">Transmembrane</keyword>
<accession>A0AAN7BB55</accession>
<dbReference type="Gene3D" id="1.10.287.920">
    <property type="entry name" value="Pheromone alpha factor receptor"/>
    <property type="match status" value="1"/>
</dbReference>
<dbReference type="PANTHER" id="PTHR28009:SF1">
    <property type="entry name" value="PHEROMONE ALPHA FACTOR RECEPTOR"/>
    <property type="match status" value="1"/>
</dbReference>
<dbReference type="Pfam" id="PF02116">
    <property type="entry name" value="STE2"/>
    <property type="match status" value="1"/>
</dbReference>
<keyword evidence="3" id="KW-1185">Reference proteome</keyword>
<dbReference type="EMBL" id="MU858091">
    <property type="protein sequence ID" value="KAK4214570.1"/>
    <property type="molecule type" value="Genomic_DNA"/>
</dbReference>
<dbReference type="AlphaFoldDB" id="A0AAN7BB55"/>
<evidence type="ECO:0000256" key="1">
    <source>
        <dbReference type="SAM" id="Phobius"/>
    </source>
</evidence>
<proteinExistence type="predicted"/>
<dbReference type="PRINTS" id="PR00250">
    <property type="entry name" value="GPCRSTE2"/>
</dbReference>
<feature type="transmembrane region" description="Helical" evidence="1">
    <location>
        <begin position="126"/>
        <end position="148"/>
    </location>
</feature>
<dbReference type="InterPro" id="IPR027458">
    <property type="entry name" value="STE2_TM1-TM2_sf"/>
</dbReference>